<evidence type="ECO:0000313" key="3">
    <source>
        <dbReference type="EMBL" id="GAA1596188.1"/>
    </source>
</evidence>
<dbReference type="Proteomes" id="UP001501705">
    <property type="component" value="Unassembled WGS sequence"/>
</dbReference>
<dbReference type="PROSITE" id="PS50943">
    <property type="entry name" value="HTH_CROC1"/>
    <property type="match status" value="1"/>
</dbReference>
<dbReference type="Pfam" id="PF07883">
    <property type="entry name" value="Cupin_2"/>
    <property type="match status" value="1"/>
</dbReference>
<feature type="domain" description="HTH cro/C1-type" evidence="2">
    <location>
        <begin position="47"/>
        <end position="101"/>
    </location>
</feature>
<dbReference type="PANTHER" id="PTHR46797">
    <property type="entry name" value="HTH-TYPE TRANSCRIPTIONAL REGULATOR"/>
    <property type="match status" value="1"/>
</dbReference>
<organism evidence="3 4">
    <name type="scientific">Kribbella hippodromi</name>
    <dbReference type="NCBI Taxonomy" id="434347"/>
    <lineage>
        <taxon>Bacteria</taxon>
        <taxon>Bacillati</taxon>
        <taxon>Actinomycetota</taxon>
        <taxon>Actinomycetes</taxon>
        <taxon>Propionibacteriales</taxon>
        <taxon>Kribbellaceae</taxon>
        <taxon>Kribbella</taxon>
    </lineage>
</organism>
<evidence type="ECO:0000313" key="4">
    <source>
        <dbReference type="Proteomes" id="UP001501705"/>
    </source>
</evidence>
<evidence type="ECO:0000256" key="1">
    <source>
        <dbReference type="ARBA" id="ARBA00023125"/>
    </source>
</evidence>
<dbReference type="SUPFAM" id="SSF47413">
    <property type="entry name" value="lambda repressor-like DNA-binding domains"/>
    <property type="match status" value="1"/>
</dbReference>
<sequence>MLDRQLSLLELGRLGSAVEMPTTQSTQNVQNVQNAIDAALDRLGPRLRRIREQKDLSLAALSRSTGISTSTLSRLESGQRRPALDLLLRIAAALAVPLDTIIAAPRLVAGPHPGAGGRTFLTLTASRSVNEATKLTIASGESDVFLRTHPGSEWLYVLSGRLRLVLGAEDLVLRPGDAAEFDTRHPHWFGAVGNGQVEVLSLFSAEGRRVRVRARSVSRPLS</sequence>
<accession>A0ABP4PZ51</accession>
<dbReference type="Gene3D" id="2.60.120.10">
    <property type="entry name" value="Jelly Rolls"/>
    <property type="match status" value="1"/>
</dbReference>
<gene>
    <name evidence="3" type="ORF">GCM10009804_60910</name>
</gene>
<dbReference type="InterPro" id="IPR001387">
    <property type="entry name" value="Cro/C1-type_HTH"/>
</dbReference>
<dbReference type="InterPro" id="IPR014710">
    <property type="entry name" value="RmlC-like_jellyroll"/>
</dbReference>
<dbReference type="InterPro" id="IPR010982">
    <property type="entry name" value="Lambda_DNA-bd_dom_sf"/>
</dbReference>
<evidence type="ECO:0000259" key="2">
    <source>
        <dbReference type="PROSITE" id="PS50943"/>
    </source>
</evidence>
<proteinExistence type="predicted"/>
<dbReference type="InterPro" id="IPR050807">
    <property type="entry name" value="TransReg_Diox_bact_type"/>
</dbReference>
<comment type="caution">
    <text evidence="3">The sequence shown here is derived from an EMBL/GenBank/DDBJ whole genome shotgun (WGS) entry which is preliminary data.</text>
</comment>
<dbReference type="CDD" id="cd02209">
    <property type="entry name" value="cupin_XRE_C"/>
    <property type="match status" value="1"/>
</dbReference>
<dbReference type="SMART" id="SM00530">
    <property type="entry name" value="HTH_XRE"/>
    <property type="match status" value="1"/>
</dbReference>
<keyword evidence="1" id="KW-0238">DNA-binding</keyword>
<dbReference type="CDD" id="cd00093">
    <property type="entry name" value="HTH_XRE"/>
    <property type="match status" value="1"/>
</dbReference>
<keyword evidence="4" id="KW-1185">Reference proteome</keyword>
<dbReference type="Pfam" id="PF01381">
    <property type="entry name" value="HTH_3"/>
    <property type="match status" value="1"/>
</dbReference>
<dbReference type="InterPro" id="IPR013096">
    <property type="entry name" value="Cupin_2"/>
</dbReference>
<dbReference type="SUPFAM" id="SSF51182">
    <property type="entry name" value="RmlC-like cupins"/>
    <property type="match status" value="1"/>
</dbReference>
<name>A0ABP4PZ51_9ACTN</name>
<dbReference type="EMBL" id="BAAAPH010000024">
    <property type="protein sequence ID" value="GAA1596188.1"/>
    <property type="molecule type" value="Genomic_DNA"/>
</dbReference>
<dbReference type="InterPro" id="IPR011051">
    <property type="entry name" value="RmlC_Cupin_sf"/>
</dbReference>
<dbReference type="Gene3D" id="1.10.260.40">
    <property type="entry name" value="lambda repressor-like DNA-binding domains"/>
    <property type="match status" value="1"/>
</dbReference>
<reference evidence="4" key="1">
    <citation type="journal article" date="2019" name="Int. J. Syst. Evol. Microbiol.">
        <title>The Global Catalogue of Microorganisms (GCM) 10K type strain sequencing project: providing services to taxonomists for standard genome sequencing and annotation.</title>
        <authorList>
            <consortium name="The Broad Institute Genomics Platform"/>
            <consortium name="The Broad Institute Genome Sequencing Center for Infectious Disease"/>
            <person name="Wu L."/>
            <person name="Ma J."/>
        </authorList>
    </citation>
    <scope>NUCLEOTIDE SEQUENCE [LARGE SCALE GENOMIC DNA]</scope>
    <source>
        <strain evidence="4">JCM 15572</strain>
    </source>
</reference>
<protein>
    <submittedName>
        <fullName evidence="3">XRE family transcriptional regulator</fullName>
    </submittedName>
</protein>
<dbReference type="PANTHER" id="PTHR46797:SF1">
    <property type="entry name" value="METHYLPHOSPHONATE SYNTHASE"/>
    <property type="match status" value="1"/>
</dbReference>